<gene>
    <name evidence="7" type="ORF">ACH49Z_03570</name>
</gene>
<evidence type="ECO:0000256" key="1">
    <source>
        <dbReference type="ARBA" id="ARBA00022491"/>
    </source>
</evidence>
<dbReference type="PANTHER" id="PTHR30055:SF151">
    <property type="entry name" value="TRANSCRIPTIONAL REGULATORY PROTEIN"/>
    <property type="match status" value="1"/>
</dbReference>
<dbReference type="InterPro" id="IPR004111">
    <property type="entry name" value="Repressor_TetR_C"/>
</dbReference>
<keyword evidence="2" id="KW-0805">Transcription regulation</keyword>
<dbReference type="EMBL" id="JBIRYL010000001">
    <property type="protein sequence ID" value="MFI2228912.1"/>
    <property type="molecule type" value="Genomic_DNA"/>
</dbReference>
<sequence length="222" mass="24537">MAKGITRERIVATALELLNEHGMDALTVRALAARLDVKAPALYWHVRNKQELLDEMSTFVMRRVTDALATIAPGGDWRDDIAAYARILRTEYLRHRDGARIFSGTRFSDPEVVRAKESWLARLTAAGFELSEADDALDLATAFVVGFVIEEQERSRSAHTDPARYSLAGRDEWLGDGADLVKAAGHLRDDGGRRFERQLGIVLDGLAARLSRRPGPGPATTL</sequence>
<feature type="DNA-binding region" description="H-T-H motif" evidence="5">
    <location>
        <begin position="27"/>
        <end position="46"/>
    </location>
</feature>
<dbReference type="PROSITE" id="PS50977">
    <property type="entry name" value="HTH_TETR_2"/>
    <property type="match status" value="1"/>
</dbReference>
<dbReference type="PRINTS" id="PR00455">
    <property type="entry name" value="HTHTETR"/>
</dbReference>
<protein>
    <submittedName>
        <fullName evidence="7">TetR/AcrR family transcriptional regulator C-terminal domain-containing protein</fullName>
    </submittedName>
</protein>
<dbReference type="InterPro" id="IPR050109">
    <property type="entry name" value="HTH-type_TetR-like_transc_reg"/>
</dbReference>
<dbReference type="Proteomes" id="UP001611494">
    <property type="component" value="Unassembled WGS sequence"/>
</dbReference>
<keyword evidence="3 5" id="KW-0238">DNA-binding</keyword>
<accession>A0ABW7VQN6</accession>
<dbReference type="PRINTS" id="PR00400">
    <property type="entry name" value="TETREPRESSOR"/>
</dbReference>
<dbReference type="InterPro" id="IPR036271">
    <property type="entry name" value="Tet_transcr_reg_TetR-rel_C_sf"/>
</dbReference>
<dbReference type="InterPro" id="IPR001647">
    <property type="entry name" value="HTH_TetR"/>
</dbReference>
<evidence type="ECO:0000259" key="6">
    <source>
        <dbReference type="PROSITE" id="PS50977"/>
    </source>
</evidence>
<evidence type="ECO:0000313" key="7">
    <source>
        <dbReference type="EMBL" id="MFI2228912.1"/>
    </source>
</evidence>
<proteinExistence type="predicted"/>
<organism evidence="7 8">
    <name type="scientific">Nocardia testacea</name>
    <dbReference type="NCBI Taxonomy" id="248551"/>
    <lineage>
        <taxon>Bacteria</taxon>
        <taxon>Bacillati</taxon>
        <taxon>Actinomycetota</taxon>
        <taxon>Actinomycetes</taxon>
        <taxon>Mycobacteriales</taxon>
        <taxon>Nocardiaceae</taxon>
        <taxon>Nocardia</taxon>
    </lineage>
</organism>
<dbReference type="Pfam" id="PF00440">
    <property type="entry name" value="TetR_N"/>
    <property type="match status" value="1"/>
</dbReference>
<dbReference type="SUPFAM" id="SSF48498">
    <property type="entry name" value="Tetracyclin repressor-like, C-terminal domain"/>
    <property type="match status" value="1"/>
</dbReference>
<dbReference type="PANTHER" id="PTHR30055">
    <property type="entry name" value="HTH-TYPE TRANSCRIPTIONAL REGULATOR RUTR"/>
    <property type="match status" value="1"/>
</dbReference>
<keyword evidence="1" id="KW-0678">Repressor</keyword>
<dbReference type="RefSeq" id="WP_397059436.1">
    <property type="nucleotide sequence ID" value="NZ_JBIRYL010000001.1"/>
</dbReference>
<evidence type="ECO:0000256" key="2">
    <source>
        <dbReference type="ARBA" id="ARBA00023015"/>
    </source>
</evidence>
<name>A0ABW7VQN6_9NOCA</name>
<dbReference type="InterPro" id="IPR003012">
    <property type="entry name" value="Tet_transcr_reg_TetR"/>
</dbReference>
<evidence type="ECO:0000256" key="3">
    <source>
        <dbReference type="ARBA" id="ARBA00023125"/>
    </source>
</evidence>
<evidence type="ECO:0000313" key="8">
    <source>
        <dbReference type="Proteomes" id="UP001611494"/>
    </source>
</evidence>
<keyword evidence="4" id="KW-0804">Transcription</keyword>
<evidence type="ECO:0000256" key="5">
    <source>
        <dbReference type="PROSITE-ProRule" id="PRU00335"/>
    </source>
</evidence>
<comment type="caution">
    <text evidence="7">The sequence shown here is derived from an EMBL/GenBank/DDBJ whole genome shotgun (WGS) entry which is preliminary data.</text>
</comment>
<dbReference type="Gene3D" id="1.10.10.60">
    <property type="entry name" value="Homeodomain-like"/>
    <property type="match status" value="1"/>
</dbReference>
<dbReference type="InterPro" id="IPR009057">
    <property type="entry name" value="Homeodomain-like_sf"/>
</dbReference>
<evidence type="ECO:0000256" key="4">
    <source>
        <dbReference type="ARBA" id="ARBA00023163"/>
    </source>
</evidence>
<keyword evidence="8" id="KW-1185">Reference proteome</keyword>
<feature type="domain" description="HTH tetR-type" evidence="6">
    <location>
        <begin position="4"/>
        <end position="64"/>
    </location>
</feature>
<dbReference type="Pfam" id="PF02909">
    <property type="entry name" value="TetR_C_1"/>
    <property type="match status" value="1"/>
</dbReference>
<dbReference type="SUPFAM" id="SSF46689">
    <property type="entry name" value="Homeodomain-like"/>
    <property type="match status" value="1"/>
</dbReference>
<dbReference type="Gene3D" id="1.10.357.10">
    <property type="entry name" value="Tetracycline Repressor, domain 2"/>
    <property type="match status" value="1"/>
</dbReference>
<reference evidence="7 8" key="1">
    <citation type="submission" date="2024-10" db="EMBL/GenBank/DDBJ databases">
        <title>The Natural Products Discovery Center: Release of the First 8490 Sequenced Strains for Exploring Actinobacteria Biosynthetic Diversity.</title>
        <authorList>
            <person name="Kalkreuter E."/>
            <person name="Kautsar S.A."/>
            <person name="Yang D."/>
            <person name="Bader C.D."/>
            <person name="Teijaro C.N."/>
            <person name="Fluegel L."/>
            <person name="Davis C.M."/>
            <person name="Simpson J.R."/>
            <person name="Lauterbach L."/>
            <person name="Steele A.D."/>
            <person name="Gui C."/>
            <person name="Meng S."/>
            <person name="Li G."/>
            <person name="Viehrig K."/>
            <person name="Ye F."/>
            <person name="Su P."/>
            <person name="Kiefer A.F."/>
            <person name="Nichols A."/>
            <person name="Cepeda A.J."/>
            <person name="Yan W."/>
            <person name="Fan B."/>
            <person name="Jiang Y."/>
            <person name="Adhikari A."/>
            <person name="Zheng C.-J."/>
            <person name="Schuster L."/>
            <person name="Cowan T.M."/>
            <person name="Smanski M.J."/>
            <person name="Chevrette M.G."/>
            <person name="De Carvalho L.P.S."/>
            <person name="Shen B."/>
        </authorList>
    </citation>
    <scope>NUCLEOTIDE SEQUENCE [LARGE SCALE GENOMIC DNA]</scope>
    <source>
        <strain evidence="7 8">NPDC019377</strain>
    </source>
</reference>